<dbReference type="InterPro" id="IPR004107">
    <property type="entry name" value="Integrase_SAM-like_N"/>
</dbReference>
<dbReference type="AlphaFoldDB" id="A0A1A6B3A2"/>
<dbReference type="InterPro" id="IPR050808">
    <property type="entry name" value="Phage_Integrase"/>
</dbReference>
<keyword evidence="10" id="KW-1185">Reference proteome</keyword>
<keyword evidence="3" id="KW-0229">DNA integration</keyword>
<dbReference type="EMBL" id="LROS01000003">
    <property type="protein sequence ID" value="OBR96826.1"/>
    <property type="molecule type" value="Genomic_DNA"/>
</dbReference>
<reference evidence="9 10" key="1">
    <citation type="journal article" date="2012" name="Front. Microbiol.">
        <title>Draft Genome Sequence of the Virulent Strain 01-B526 of the Fish Pathogen Aeromonas salmonicida.</title>
        <authorList>
            <person name="Charette S.J."/>
            <person name="Brochu F."/>
            <person name="Boyle B."/>
            <person name="Filion G."/>
            <person name="Tanaka K.H."/>
            <person name="Derome N."/>
        </authorList>
    </citation>
    <scope>NUCLEOTIDE SEQUENCE [LARGE SCALE GENOMIC DNA]</scope>
    <source>
        <strain evidence="9 10">P11</strain>
    </source>
</reference>
<sequence length="372" mass="42437">MPGGNIRKRGKRYNVIVEVERNPVTGKRLQKSIGGFKTKKEAEKALIEAVSNINKNEFIFPEKTLVKDFLTLWLDTYAINLSPTTYNGYKMIINNHLIPSIGNKELQKLQPLHIQKYYNEKQKTLKGKTLLQHHRVLRKALNYAWKMQLISRNPADMVDAPKVQKYRAVVLEPPQVKTLLSAVENTRFEIPVNLALALGLRLGEVLGLRWSDIDFENGIINIEQTLVRAGTKLIFKEPKTEESARSISAPQELLKLLKQHKKNQLELKVRSYGEYENKHNLVCTRDNGQPLNTSSFSHAFGDFIKKVDIPHIRFHDLRHTNATLMLLSGTAPKVASSRLGHSTIGITMDLYSHVLKDMNKEAADKLNDVIYK</sequence>
<dbReference type="InterPro" id="IPR028259">
    <property type="entry name" value="AP2-like_int_N"/>
</dbReference>
<dbReference type="PROSITE" id="PS51900">
    <property type="entry name" value="CB"/>
    <property type="match status" value="1"/>
</dbReference>
<dbReference type="Pfam" id="PF14659">
    <property type="entry name" value="Phage_int_SAM_3"/>
    <property type="match status" value="1"/>
</dbReference>
<protein>
    <submittedName>
        <fullName evidence="9">Putative prophage phiRv2 integrase</fullName>
    </submittedName>
</protein>
<gene>
    <name evidence="9" type="ORF">CLRAG_03350</name>
</gene>
<dbReference type="InterPro" id="IPR011010">
    <property type="entry name" value="DNA_brk_join_enz"/>
</dbReference>
<dbReference type="InterPro" id="IPR044068">
    <property type="entry name" value="CB"/>
</dbReference>
<organism evidence="9 10">
    <name type="scientific">Clostridium ragsdalei P11</name>
    <dbReference type="NCBI Taxonomy" id="1353534"/>
    <lineage>
        <taxon>Bacteria</taxon>
        <taxon>Bacillati</taxon>
        <taxon>Bacillota</taxon>
        <taxon>Clostridia</taxon>
        <taxon>Eubacteriales</taxon>
        <taxon>Clostridiaceae</taxon>
        <taxon>Clostridium</taxon>
    </lineage>
</organism>
<dbReference type="Gene3D" id="1.10.443.10">
    <property type="entry name" value="Intergrase catalytic core"/>
    <property type="match status" value="1"/>
</dbReference>
<dbReference type="InterPro" id="IPR013762">
    <property type="entry name" value="Integrase-like_cat_sf"/>
</dbReference>
<evidence type="ECO:0000256" key="3">
    <source>
        <dbReference type="ARBA" id="ARBA00022908"/>
    </source>
</evidence>
<comment type="caution">
    <text evidence="9">The sequence shown here is derived from an EMBL/GenBank/DDBJ whole genome shotgun (WGS) entry which is preliminary data.</text>
</comment>
<keyword evidence="5" id="KW-0233">DNA recombination</keyword>
<dbReference type="Gene3D" id="1.10.150.130">
    <property type="match status" value="1"/>
</dbReference>
<dbReference type="PANTHER" id="PTHR30629">
    <property type="entry name" value="PROPHAGE INTEGRASE"/>
    <property type="match status" value="1"/>
</dbReference>
<accession>A0A1A6B3A2</accession>
<evidence type="ECO:0000313" key="10">
    <source>
        <dbReference type="Proteomes" id="UP000093954"/>
    </source>
</evidence>
<dbReference type="CDD" id="cd01189">
    <property type="entry name" value="INT_ICEBs1_C_like"/>
    <property type="match status" value="1"/>
</dbReference>
<dbReference type="GO" id="GO:0015074">
    <property type="term" value="P:DNA integration"/>
    <property type="evidence" value="ECO:0007669"/>
    <property type="project" value="UniProtKB-KW"/>
</dbReference>
<dbReference type="RefSeq" id="WP_065076770.1">
    <property type="nucleotide sequence ID" value="NZ_LROS01000003.1"/>
</dbReference>
<evidence type="ECO:0000313" key="9">
    <source>
        <dbReference type="EMBL" id="OBR96826.1"/>
    </source>
</evidence>
<evidence type="ECO:0000256" key="1">
    <source>
        <dbReference type="ARBA" id="ARBA00003283"/>
    </source>
</evidence>
<evidence type="ECO:0000256" key="5">
    <source>
        <dbReference type="ARBA" id="ARBA00023172"/>
    </source>
</evidence>
<evidence type="ECO:0000259" key="7">
    <source>
        <dbReference type="PROSITE" id="PS51898"/>
    </source>
</evidence>
<dbReference type="Pfam" id="PF00589">
    <property type="entry name" value="Phage_integrase"/>
    <property type="match status" value="1"/>
</dbReference>
<evidence type="ECO:0000256" key="2">
    <source>
        <dbReference type="ARBA" id="ARBA00008857"/>
    </source>
</evidence>
<dbReference type="PANTHER" id="PTHR30629:SF2">
    <property type="entry name" value="PROPHAGE INTEGRASE INTS-RELATED"/>
    <property type="match status" value="1"/>
</dbReference>
<proteinExistence type="inferred from homology"/>
<dbReference type="Proteomes" id="UP000093954">
    <property type="component" value="Unassembled WGS sequence"/>
</dbReference>
<comment type="similarity">
    <text evidence="2">Belongs to the 'phage' integrase family.</text>
</comment>
<keyword evidence="4 6" id="KW-0238">DNA-binding</keyword>
<dbReference type="InterPro" id="IPR002104">
    <property type="entry name" value="Integrase_catalytic"/>
</dbReference>
<dbReference type="PROSITE" id="PS51898">
    <property type="entry name" value="TYR_RECOMBINASE"/>
    <property type="match status" value="1"/>
</dbReference>
<dbReference type="InterPro" id="IPR010998">
    <property type="entry name" value="Integrase_recombinase_N"/>
</dbReference>
<comment type="function">
    <text evidence="1">Site-specific tyrosine recombinase, which acts by catalyzing the cutting and rejoining of the recombining DNA molecules.</text>
</comment>
<dbReference type="GO" id="GO:0003677">
    <property type="term" value="F:DNA binding"/>
    <property type="evidence" value="ECO:0007669"/>
    <property type="project" value="UniProtKB-UniRule"/>
</dbReference>
<feature type="domain" description="Core-binding (CB)" evidence="8">
    <location>
        <begin position="64"/>
        <end position="145"/>
    </location>
</feature>
<dbReference type="GO" id="GO:0006310">
    <property type="term" value="P:DNA recombination"/>
    <property type="evidence" value="ECO:0007669"/>
    <property type="project" value="UniProtKB-KW"/>
</dbReference>
<evidence type="ECO:0000259" key="8">
    <source>
        <dbReference type="PROSITE" id="PS51900"/>
    </source>
</evidence>
<dbReference type="SUPFAM" id="SSF56349">
    <property type="entry name" value="DNA breaking-rejoining enzymes"/>
    <property type="match status" value="1"/>
</dbReference>
<dbReference type="Pfam" id="PF14657">
    <property type="entry name" value="Arm-DNA-bind_4"/>
    <property type="match status" value="1"/>
</dbReference>
<evidence type="ECO:0000256" key="6">
    <source>
        <dbReference type="PROSITE-ProRule" id="PRU01248"/>
    </source>
</evidence>
<feature type="domain" description="Tyr recombinase" evidence="7">
    <location>
        <begin position="166"/>
        <end position="364"/>
    </location>
</feature>
<evidence type="ECO:0000256" key="4">
    <source>
        <dbReference type="ARBA" id="ARBA00023125"/>
    </source>
</evidence>
<dbReference type="PATRIC" id="fig|1353534.3.peg.346"/>
<name>A0A1A6B3A2_9CLOT</name>